<dbReference type="EMBL" id="CAKKLH010000309">
    <property type="protein sequence ID" value="CAH0110979.1"/>
    <property type="molecule type" value="Genomic_DNA"/>
</dbReference>
<dbReference type="Gene3D" id="1.50.10.20">
    <property type="match status" value="1"/>
</dbReference>
<evidence type="ECO:0000256" key="1">
    <source>
        <dbReference type="ARBA" id="ARBA00004613"/>
    </source>
</evidence>
<keyword evidence="3" id="KW-0732">Signal</keyword>
<feature type="binding site" evidence="4">
    <location>
        <position position="250"/>
    </location>
    <ligand>
        <name>cyanocob(III)alamin</name>
        <dbReference type="ChEBI" id="CHEBI:17439"/>
    </ligand>
</feature>
<feature type="binding site" evidence="4">
    <location>
        <begin position="392"/>
        <end position="393"/>
    </location>
    <ligand>
        <name>cyanocob(III)alamin</name>
        <dbReference type="ChEBI" id="CHEBI:17439"/>
    </ligand>
</feature>
<evidence type="ECO:0000256" key="2">
    <source>
        <dbReference type="ARBA" id="ARBA00022525"/>
    </source>
</evidence>
<keyword evidence="4" id="KW-0170">Cobalt</keyword>
<dbReference type="PANTHER" id="PTHR10559">
    <property type="entry name" value="TRANSCOBALAMIN-1/GASTRIC INTRINSIC FACTOR"/>
    <property type="match status" value="1"/>
</dbReference>
<dbReference type="GO" id="GO:0031419">
    <property type="term" value="F:cobalamin binding"/>
    <property type="evidence" value="ECO:0007669"/>
    <property type="project" value="InterPro"/>
</dbReference>
<dbReference type="GO" id="GO:0015889">
    <property type="term" value="P:cobalamin transport"/>
    <property type="evidence" value="ECO:0007669"/>
    <property type="project" value="InterPro"/>
</dbReference>
<protein>
    <submittedName>
        <fullName evidence="6">Uncharacterized protein</fullName>
    </submittedName>
</protein>
<dbReference type="GO" id="GO:0005615">
    <property type="term" value="C:extracellular space"/>
    <property type="evidence" value="ECO:0007669"/>
    <property type="project" value="TreeGrafter"/>
</dbReference>
<evidence type="ECO:0000313" key="7">
    <source>
        <dbReference type="Proteomes" id="UP000789390"/>
    </source>
</evidence>
<reference evidence="6" key="1">
    <citation type="submission" date="2021-11" db="EMBL/GenBank/DDBJ databases">
        <authorList>
            <person name="Schell T."/>
        </authorList>
    </citation>
    <scope>NUCLEOTIDE SEQUENCE</scope>
    <source>
        <strain evidence="6">M5</strain>
    </source>
</reference>
<keyword evidence="2" id="KW-0964">Secreted</keyword>
<evidence type="ECO:0000256" key="4">
    <source>
        <dbReference type="PIRSR" id="PIRSR602157-1"/>
    </source>
</evidence>
<feature type="binding site" evidence="4">
    <location>
        <position position="204"/>
    </location>
    <ligand>
        <name>cyanocob(III)alamin</name>
        <dbReference type="ChEBI" id="CHEBI:17439"/>
    </ligand>
</feature>
<dbReference type="SUPFAM" id="SSF48239">
    <property type="entry name" value="Terpenoid cyclases/Protein prenyltransferases"/>
    <property type="match status" value="1"/>
</dbReference>
<name>A0A8J2RYS9_9CRUS</name>
<dbReference type="Proteomes" id="UP000789390">
    <property type="component" value="Unassembled WGS sequence"/>
</dbReference>
<evidence type="ECO:0000256" key="3">
    <source>
        <dbReference type="ARBA" id="ARBA00022729"/>
    </source>
</evidence>
<dbReference type="Gene3D" id="2.170.130.30">
    <property type="match status" value="1"/>
</dbReference>
<dbReference type="InterPro" id="IPR051588">
    <property type="entry name" value="Cobalamin_Transport"/>
</dbReference>
<dbReference type="Pfam" id="PF01122">
    <property type="entry name" value="Cobalamin_bind"/>
    <property type="match status" value="1"/>
</dbReference>
<evidence type="ECO:0000256" key="5">
    <source>
        <dbReference type="PIRSR" id="PIRSR602157-2"/>
    </source>
</evidence>
<comment type="subcellular location">
    <subcellularLocation>
        <location evidence="1">Secreted</location>
    </subcellularLocation>
</comment>
<dbReference type="InterPro" id="IPR002157">
    <property type="entry name" value="Cbl-bd_prot"/>
</dbReference>
<keyword evidence="5" id="KW-1015">Disulfide bond</keyword>
<dbReference type="PANTHER" id="PTHR10559:SF18">
    <property type="entry name" value="TRANSCOBALAMIN II"/>
    <property type="match status" value="1"/>
</dbReference>
<sequence length="459" mass="51745">MFAMVVNDAMAFSQFNKMNLYGRVLTSLILFLAIVCGSVIAKDLLQAEGKIRVAESSRQATQWLLNRRNSQLDWGHLNNAPALLALSQSTYFNSSLPEFQLAIKQLDINFLLDRLRHGDLELYSDRLIPLAVTLTSLCRSPTHYYEYDLLDGLLDYRRKTDNFTFASEMLAVCSGDGVIRRTHIRRLVWLLNHKMWTGPSIDIDTLSMVIMATGCVAQHYNHPYILPFAEQLVAILISKQQRDGSFNNRNIISTALVVQALQIHGLSFNVNSTIRSALDWIVSSQSEDGSFDSDLMATSEALLALSTTGGRAHIHTSRCSGNYSKPELTSGPNNNNHVSFQILIWIGQQPKQKRESFSLQVPVDSTVYESLLLAEAKGLLRFETREFSFGHYIVSINNTTEVAEQRWMIYVLPSNELVPISTQPESKLLMKTSVSSYNIKGSERILFWYQSSILQSSTL</sequence>
<feature type="disulfide bond" evidence="5">
    <location>
        <begin position="173"/>
        <end position="215"/>
    </location>
</feature>
<organism evidence="6 7">
    <name type="scientific">Daphnia galeata</name>
    <dbReference type="NCBI Taxonomy" id="27404"/>
    <lineage>
        <taxon>Eukaryota</taxon>
        <taxon>Metazoa</taxon>
        <taxon>Ecdysozoa</taxon>
        <taxon>Arthropoda</taxon>
        <taxon>Crustacea</taxon>
        <taxon>Branchiopoda</taxon>
        <taxon>Diplostraca</taxon>
        <taxon>Cladocera</taxon>
        <taxon>Anomopoda</taxon>
        <taxon>Daphniidae</taxon>
        <taxon>Daphnia</taxon>
    </lineage>
</organism>
<keyword evidence="7" id="KW-1185">Reference proteome</keyword>
<dbReference type="OrthoDB" id="6343110at2759"/>
<proteinExistence type="predicted"/>
<dbReference type="AlphaFoldDB" id="A0A8J2RYS9"/>
<accession>A0A8J2RYS9</accession>
<dbReference type="InterPro" id="IPR008930">
    <property type="entry name" value="Terpenoid_cyclase/PrenylTrfase"/>
</dbReference>
<comment type="caution">
    <text evidence="6">The sequence shown here is derived from an EMBL/GenBank/DDBJ whole genome shotgun (WGS) entry which is preliminary data.</text>
</comment>
<evidence type="ECO:0000313" key="6">
    <source>
        <dbReference type="EMBL" id="CAH0110979.1"/>
    </source>
</evidence>
<gene>
    <name evidence="6" type="ORF">DGAL_LOCUS14588</name>
</gene>